<reference evidence="1" key="2">
    <citation type="journal article" date="2015" name="Data Brief">
        <title>Shoot transcriptome of the giant reed, Arundo donax.</title>
        <authorList>
            <person name="Barrero R.A."/>
            <person name="Guerrero F.D."/>
            <person name="Moolhuijzen P."/>
            <person name="Goolsby J.A."/>
            <person name="Tidwell J."/>
            <person name="Bellgard S.E."/>
            <person name="Bellgard M.I."/>
        </authorList>
    </citation>
    <scope>NUCLEOTIDE SEQUENCE</scope>
    <source>
        <tissue evidence="1">Shoot tissue taken approximately 20 cm above the soil surface</tissue>
    </source>
</reference>
<evidence type="ECO:0000313" key="1">
    <source>
        <dbReference type="EMBL" id="JAE29036.1"/>
    </source>
</evidence>
<reference evidence="1" key="1">
    <citation type="submission" date="2014-09" db="EMBL/GenBank/DDBJ databases">
        <authorList>
            <person name="Magalhaes I.L.F."/>
            <person name="Oliveira U."/>
            <person name="Santos F.R."/>
            <person name="Vidigal T.H.D.A."/>
            <person name="Brescovit A.D."/>
            <person name="Santos A.J."/>
        </authorList>
    </citation>
    <scope>NUCLEOTIDE SEQUENCE</scope>
    <source>
        <tissue evidence="1">Shoot tissue taken approximately 20 cm above the soil surface</tissue>
    </source>
</reference>
<dbReference type="AlphaFoldDB" id="A0A0A9H2H9"/>
<accession>A0A0A9H2H9</accession>
<dbReference type="EMBL" id="GBRH01168860">
    <property type="protein sequence ID" value="JAE29036.1"/>
    <property type="molecule type" value="Transcribed_RNA"/>
</dbReference>
<sequence length="25" mass="2917">MPFPEKQFSCHAFFVAETYNIHGLC</sequence>
<proteinExistence type="predicted"/>
<protein>
    <submittedName>
        <fullName evidence="1">Uncharacterized protein</fullName>
    </submittedName>
</protein>
<organism evidence="1">
    <name type="scientific">Arundo donax</name>
    <name type="common">Giant reed</name>
    <name type="synonym">Donax arundinaceus</name>
    <dbReference type="NCBI Taxonomy" id="35708"/>
    <lineage>
        <taxon>Eukaryota</taxon>
        <taxon>Viridiplantae</taxon>
        <taxon>Streptophyta</taxon>
        <taxon>Embryophyta</taxon>
        <taxon>Tracheophyta</taxon>
        <taxon>Spermatophyta</taxon>
        <taxon>Magnoliopsida</taxon>
        <taxon>Liliopsida</taxon>
        <taxon>Poales</taxon>
        <taxon>Poaceae</taxon>
        <taxon>PACMAD clade</taxon>
        <taxon>Arundinoideae</taxon>
        <taxon>Arundineae</taxon>
        <taxon>Arundo</taxon>
    </lineage>
</organism>
<name>A0A0A9H2H9_ARUDO</name>